<protein>
    <submittedName>
        <fullName evidence="1">DExH-box ATP-dependent RNA helicase DExH14</fullName>
    </submittedName>
</protein>
<comment type="caution">
    <text evidence="1">The sequence shown here is derived from an EMBL/GenBank/DDBJ whole genome shotgun (WGS) entry which is preliminary data.</text>
</comment>
<keyword evidence="1" id="KW-0067">ATP-binding</keyword>
<dbReference type="AlphaFoldDB" id="A0A438DBN1"/>
<keyword evidence="1" id="KW-0347">Helicase</keyword>
<dbReference type="InterPro" id="IPR027417">
    <property type="entry name" value="P-loop_NTPase"/>
</dbReference>
<keyword evidence="1" id="KW-0547">Nucleotide-binding</keyword>
<organism evidence="1 2">
    <name type="scientific">Vitis vinifera</name>
    <name type="common">Grape</name>
    <dbReference type="NCBI Taxonomy" id="29760"/>
    <lineage>
        <taxon>Eukaryota</taxon>
        <taxon>Viridiplantae</taxon>
        <taxon>Streptophyta</taxon>
        <taxon>Embryophyta</taxon>
        <taxon>Tracheophyta</taxon>
        <taxon>Spermatophyta</taxon>
        <taxon>Magnoliopsida</taxon>
        <taxon>eudicotyledons</taxon>
        <taxon>Gunneridae</taxon>
        <taxon>Pentapetalae</taxon>
        <taxon>rosids</taxon>
        <taxon>Vitales</taxon>
        <taxon>Vitaceae</taxon>
        <taxon>Viteae</taxon>
        <taxon>Vitis</taxon>
    </lineage>
</organism>
<dbReference type="GO" id="GO:0004386">
    <property type="term" value="F:helicase activity"/>
    <property type="evidence" value="ECO:0007669"/>
    <property type="project" value="UniProtKB-KW"/>
</dbReference>
<keyword evidence="1" id="KW-0378">Hydrolase</keyword>
<name>A0A438DBN1_VITVI</name>
<proteinExistence type="predicted"/>
<dbReference type="Gene3D" id="3.40.50.300">
    <property type="entry name" value="P-loop containing nucleotide triphosphate hydrolases"/>
    <property type="match status" value="1"/>
</dbReference>
<reference evidence="1 2" key="1">
    <citation type="journal article" date="2018" name="PLoS Genet.">
        <title>Population sequencing reveals clonal diversity and ancestral inbreeding in the grapevine cultivar Chardonnay.</title>
        <authorList>
            <person name="Roach M.J."/>
            <person name="Johnson D.L."/>
            <person name="Bohlmann J."/>
            <person name="van Vuuren H.J."/>
            <person name="Jones S.J."/>
            <person name="Pretorius I.S."/>
            <person name="Schmidt S.A."/>
            <person name="Borneman A.R."/>
        </authorList>
    </citation>
    <scope>NUCLEOTIDE SEQUENCE [LARGE SCALE GENOMIC DNA]</scope>
    <source>
        <strain evidence="2">cv. Chardonnay</strain>
        <tissue evidence="1">Leaf</tissue>
    </source>
</reference>
<evidence type="ECO:0000313" key="1">
    <source>
        <dbReference type="EMBL" id="RVW32867.1"/>
    </source>
</evidence>
<dbReference type="EMBL" id="QGNW01001703">
    <property type="protein sequence ID" value="RVW32867.1"/>
    <property type="molecule type" value="Genomic_DNA"/>
</dbReference>
<accession>A0A438DBN1</accession>
<gene>
    <name evidence="1" type="primary">BRR2C_8</name>
    <name evidence="1" type="ORF">CK203_096677</name>
</gene>
<sequence>MESTTDTAYLNYENKNITWVAWEWEGRGGGVLLYSLAVISFTNFLTHLSVLSDLADWLGVGEIGLFNFKPSVRPVPLEVHIQVPTLKFILMKWTYVKRIRCLEEYT</sequence>
<evidence type="ECO:0000313" key="2">
    <source>
        <dbReference type="Proteomes" id="UP000288805"/>
    </source>
</evidence>
<dbReference type="Proteomes" id="UP000288805">
    <property type="component" value="Unassembled WGS sequence"/>
</dbReference>